<feature type="region of interest" description="Disordered" evidence="3">
    <location>
        <begin position="289"/>
        <end position="423"/>
    </location>
</feature>
<evidence type="ECO:0000256" key="1">
    <source>
        <dbReference type="ARBA" id="ARBA00022478"/>
    </source>
</evidence>
<dbReference type="EMBL" id="MU167321">
    <property type="protein sequence ID" value="KAG0143343.1"/>
    <property type="molecule type" value="Genomic_DNA"/>
</dbReference>
<sequence>MNNLYQDFASVSPSDFHHLEAKLGLPLAPAFLPRPSRSRIYDPIKKSEDSDNDEADGELDNSPSVSKAAQACSNTTNASGGAIEAVNQMLATLLMKYVPNLGCVLLAYLSPPLFVFKDSSGREYTQKADCRTNLPFETVTGLGWASINIRAKFLGWRPTIGQKLIGKPTMSSPSHLSLILYQTFNASIPENHLIPAGYHYDPNLKVPASWQQNVKSTVNSQVKMNELTEATDEAQDLDQEYAERGCWVDPHGNIVGGEAGVMSFTAISLTITNNMISVTGSVLANPFSSPVSGSVHRRQTMNVRAQESSDSSDNENYDRSHDRSALPNLALSTTGVNGTPRTIHPLYNPQPIDSSRTSCTPKPKHNTSRLPTPAQIKPHRPSESQISSNNSTSIAPPNPNQLKRSAIDNPVDSTPKKKKKKKA</sequence>
<comment type="caution">
    <text evidence="5">The sequence shown here is derived from an EMBL/GenBank/DDBJ whole genome shotgun (WGS) entry which is preliminary data.</text>
</comment>
<keyword evidence="1" id="KW-0240">DNA-directed RNA polymerase</keyword>
<name>A0A9P6NG22_9BASI</name>
<dbReference type="Pfam" id="PF17875">
    <property type="entry name" value="RPA43_OB"/>
    <property type="match status" value="1"/>
</dbReference>
<dbReference type="Proteomes" id="UP000886653">
    <property type="component" value="Unassembled WGS sequence"/>
</dbReference>
<dbReference type="AlphaFoldDB" id="A0A9P6NG22"/>
<keyword evidence="6" id="KW-1185">Reference proteome</keyword>
<feature type="compositionally biased region" description="Acidic residues" evidence="3">
    <location>
        <begin position="50"/>
        <end position="59"/>
    </location>
</feature>
<evidence type="ECO:0000313" key="6">
    <source>
        <dbReference type="Proteomes" id="UP000886653"/>
    </source>
</evidence>
<feature type="compositionally biased region" description="Polar residues" evidence="3">
    <location>
        <begin position="330"/>
        <end position="340"/>
    </location>
</feature>
<evidence type="ECO:0000256" key="2">
    <source>
        <dbReference type="ARBA" id="ARBA00023163"/>
    </source>
</evidence>
<reference evidence="5" key="1">
    <citation type="submission" date="2013-11" db="EMBL/GenBank/DDBJ databases">
        <title>Genome sequence of the fusiform rust pathogen reveals effectors for host alternation and coevolution with pine.</title>
        <authorList>
            <consortium name="DOE Joint Genome Institute"/>
            <person name="Smith K."/>
            <person name="Pendleton A."/>
            <person name="Kubisiak T."/>
            <person name="Anderson C."/>
            <person name="Salamov A."/>
            <person name="Aerts A."/>
            <person name="Riley R."/>
            <person name="Clum A."/>
            <person name="Lindquist E."/>
            <person name="Ence D."/>
            <person name="Campbell M."/>
            <person name="Kronenberg Z."/>
            <person name="Feau N."/>
            <person name="Dhillon B."/>
            <person name="Hamelin R."/>
            <person name="Burleigh J."/>
            <person name="Smith J."/>
            <person name="Yandell M."/>
            <person name="Nelson C."/>
            <person name="Grigoriev I."/>
            <person name="Davis J."/>
        </authorList>
    </citation>
    <scope>NUCLEOTIDE SEQUENCE</scope>
    <source>
        <strain evidence="5">G11</strain>
    </source>
</reference>
<dbReference type="OrthoDB" id="10250504at2759"/>
<feature type="domain" description="RPA43 OB" evidence="4">
    <location>
        <begin position="158"/>
        <end position="283"/>
    </location>
</feature>
<dbReference type="GO" id="GO:0000428">
    <property type="term" value="C:DNA-directed RNA polymerase complex"/>
    <property type="evidence" value="ECO:0007669"/>
    <property type="project" value="UniProtKB-KW"/>
</dbReference>
<proteinExistence type="predicted"/>
<dbReference type="InterPro" id="IPR036898">
    <property type="entry name" value="RNA_pol_Rpb7-like_N_sf"/>
</dbReference>
<feature type="compositionally biased region" description="Polar residues" evidence="3">
    <location>
        <begin position="351"/>
        <end position="360"/>
    </location>
</feature>
<dbReference type="InterPro" id="IPR041178">
    <property type="entry name" value="RPA43_OB"/>
</dbReference>
<evidence type="ECO:0000313" key="5">
    <source>
        <dbReference type="EMBL" id="KAG0143343.1"/>
    </source>
</evidence>
<dbReference type="Gene3D" id="2.40.50.1060">
    <property type="match status" value="1"/>
</dbReference>
<evidence type="ECO:0000259" key="4">
    <source>
        <dbReference type="Pfam" id="PF17875"/>
    </source>
</evidence>
<gene>
    <name evidence="5" type="ORF">CROQUDRAFT_96370</name>
</gene>
<accession>A0A9P6NG22</accession>
<keyword evidence="2" id="KW-0804">Transcription</keyword>
<feature type="compositionally biased region" description="Low complexity" evidence="3">
    <location>
        <begin position="383"/>
        <end position="394"/>
    </location>
</feature>
<feature type="region of interest" description="Disordered" evidence="3">
    <location>
        <begin position="41"/>
        <end position="68"/>
    </location>
</feature>
<organism evidence="5 6">
    <name type="scientific">Cronartium quercuum f. sp. fusiforme G11</name>
    <dbReference type="NCBI Taxonomy" id="708437"/>
    <lineage>
        <taxon>Eukaryota</taxon>
        <taxon>Fungi</taxon>
        <taxon>Dikarya</taxon>
        <taxon>Basidiomycota</taxon>
        <taxon>Pucciniomycotina</taxon>
        <taxon>Pucciniomycetes</taxon>
        <taxon>Pucciniales</taxon>
        <taxon>Coleosporiaceae</taxon>
        <taxon>Cronartium</taxon>
    </lineage>
</organism>
<evidence type="ECO:0000256" key="3">
    <source>
        <dbReference type="SAM" id="MobiDB-lite"/>
    </source>
</evidence>
<dbReference type="Gene3D" id="3.30.1490.120">
    <property type="entry name" value="RNA polymerase Rpb7-like, N-terminal domain"/>
    <property type="match status" value="1"/>
</dbReference>
<protein>
    <recommendedName>
        <fullName evidence="4">RPA43 OB domain-containing protein</fullName>
    </recommendedName>
</protein>